<evidence type="ECO:0000313" key="3">
    <source>
        <dbReference type="Proteomes" id="UP001059380"/>
    </source>
</evidence>
<dbReference type="Proteomes" id="UP001059380">
    <property type="component" value="Chromosome"/>
</dbReference>
<keyword evidence="1" id="KW-0472">Membrane</keyword>
<dbReference type="NCBIfam" id="NF047765">
    <property type="entry name" value="LIC_13387_fam"/>
    <property type="match status" value="1"/>
</dbReference>
<accession>A0A9J7BL59</accession>
<sequence>MRAAIFLRTAAVLVGIQSVLHTVGGVFGKPLPGAAETAYAAMKSNHFLVMGQDRSYWMFFIGFGLCMTVSMVMEAVVFWLLASAVAQQGVRLRPIVAVFTVGYTALTILAGMFFFPIPTVWDVLVVGCLFAATVSLKPVRMAAEVRA</sequence>
<evidence type="ECO:0000256" key="1">
    <source>
        <dbReference type="SAM" id="Phobius"/>
    </source>
</evidence>
<dbReference type="KEGG" id="orp:MOP44_22655"/>
<feature type="transmembrane region" description="Helical" evidence="1">
    <location>
        <begin position="56"/>
        <end position="82"/>
    </location>
</feature>
<feature type="transmembrane region" description="Helical" evidence="1">
    <location>
        <begin position="94"/>
        <end position="115"/>
    </location>
</feature>
<organism evidence="2 3">
    <name type="scientific">Occallatibacter riparius</name>
    <dbReference type="NCBI Taxonomy" id="1002689"/>
    <lineage>
        <taxon>Bacteria</taxon>
        <taxon>Pseudomonadati</taxon>
        <taxon>Acidobacteriota</taxon>
        <taxon>Terriglobia</taxon>
        <taxon>Terriglobales</taxon>
        <taxon>Acidobacteriaceae</taxon>
        <taxon>Occallatibacter</taxon>
    </lineage>
</organism>
<reference evidence="2" key="1">
    <citation type="submission" date="2021-04" db="EMBL/GenBank/DDBJ databases">
        <title>Phylogenetic analysis of Acidobacteriaceae.</title>
        <authorList>
            <person name="Qiu L."/>
            <person name="Zhang Q."/>
        </authorList>
    </citation>
    <scope>NUCLEOTIDE SEQUENCE</scope>
    <source>
        <strain evidence="2">DSM 25168</strain>
    </source>
</reference>
<keyword evidence="3" id="KW-1185">Reference proteome</keyword>
<proteinExistence type="predicted"/>
<protein>
    <submittedName>
        <fullName evidence="2">Uncharacterized protein</fullName>
    </submittedName>
</protein>
<gene>
    <name evidence="2" type="ORF">MOP44_22655</name>
</gene>
<keyword evidence="1" id="KW-1133">Transmembrane helix</keyword>
<keyword evidence="1" id="KW-0812">Transmembrane</keyword>
<name>A0A9J7BL59_9BACT</name>
<evidence type="ECO:0000313" key="2">
    <source>
        <dbReference type="EMBL" id="UWZ83355.1"/>
    </source>
</evidence>
<dbReference type="EMBL" id="CP093313">
    <property type="protein sequence ID" value="UWZ83355.1"/>
    <property type="molecule type" value="Genomic_DNA"/>
</dbReference>
<dbReference type="InterPro" id="IPR058068">
    <property type="entry name" value="LIC_13387-like"/>
</dbReference>
<dbReference type="AlphaFoldDB" id="A0A9J7BL59"/>
<dbReference type="RefSeq" id="WP_260792690.1">
    <property type="nucleotide sequence ID" value="NZ_CP093313.1"/>
</dbReference>